<keyword evidence="2" id="KW-0597">Phosphoprotein</keyword>
<proteinExistence type="predicted"/>
<dbReference type="AlphaFoldDB" id="A0AA36LPX2"/>
<dbReference type="Proteomes" id="UP000040841">
    <property type="component" value="Unassembled WGS sequence"/>
</dbReference>
<feature type="modified residue" description="Phosphohistidine" evidence="2">
    <location>
        <position position="38"/>
    </location>
</feature>
<dbReference type="EMBL" id="CQBM01000002">
    <property type="protein sequence ID" value="CNH90428.1"/>
    <property type="molecule type" value="Genomic_DNA"/>
</dbReference>
<dbReference type="Gene3D" id="1.20.120.160">
    <property type="entry name" value="HPT domain"/>
    <property type="match status" value="1"/>
</dbReference>
<dbReference type="InterPro" id="IPR036641">
    <property type="entry name" value="HPT_dom_sf"/>
</dbReference>
<evidence type="ECO:0000313" key="5">
    <source>
        <dbReference type="Proteomes" id="UP000040841"/>
    </source>
</evidence>
<evidence type="ECO:0000313" key="4">
    <source>
        <dbReference type="EMBL" id="CNH90428.1"/>
    </source>
</evidence>
<sequence length="84" mass="9504">MSDSSFNARFYASVRDYLGRIEEMITQGDLATAQKTGHKMLGLCQLFGTPEQVALCEELENARDLSHLQQTLSRFYAQIDNTEV</sequence>
<organism evidence="4 5">
    <name type="scientific">Yersinia mollaretii</name>
    <dbReference type="NCBI Taxonomy" id="33060"/>
    <lineage>
        <taxon>Bacteria</taxon>
        <taxon>Pseudomonadati</taxon>
        <taxon>Pseudomonadota</taxon>
        <taxon>Gammaproteobacteria</taxon>
        <taxon>Enterobacterales</taxon>
        <taxon>Yersiniaceae</taxon>
        <taxon>Yersinia</taxon>
    </lineage>
</organism>
<gene>
    <name evidence="4" type="ORF">ERS008502_01696</name>
</gene>
<evidence type="ECO:0000256" key="2">
    <source>
        <dbReference type="PROSITE-ProRule" id="PRU00110"/>
    </source>
</evidence>
<dbReference type="Pfam" id="PF01627">
    <property type="entry name" value="Hpt"/>
    <property type="match status" value="1"/>
</dbReference>
<evidence type="ECO:0000259" key="3">
    <source>
        <dbReference type="PROSITE" id="PS50894"/>
    </source>
</evidence>
<feature type="domain" description="HPt" evidence="3">
    <location>
        <begin position="1"/>
        <end position="84"/>
    </location>
</feature>
<dbReference type="InterPro" id="IPR008207">
    <property type="entry name" value="Sig_transdc_His_kin_Hpt_dom"/>
</dbReference>
<dbReference type="PROSITE" id="PS50894">
    <property type="entry name" value="HPT"/>
    <property type="match status" value="1"/>
</dbReference>
<dbReference type="SUPFAM" id="SSF47226">
    <property type="entry name" value="Histidine-containing phosphotransfer domain, HPT domain"/>
    <property type="match status" value="1"/>
</dbReference>
<evidence type="ECO:0000256" key="1">
    <source>
        <dbReference type="ARBA" id="ARBA00023012"/>
    </source>
</evidence>
<dbReference type="RefSeq" id="WP_049678389.1">
    <property type="nucleotide sequence ID" value="NZ_CABMMJ010000002.1"/>
</dbReference>
<protein>
    <recommendedName>
        <fullName evidence="3">HPt domain-containing protein</fullName>
    </recommendedName>
</protein>
<dbReference type="GO" id="GO:0004672">
    <property type="term" value="F:protein kinase activity"/>
    <property type="evidence" value="ECO:0007669"/>
    <property type="project" value="UniProtKB-ARBA"/>
</dbReference>
<keyword evidence="1" id="KW-0902">Two-component regulatory system</keyword>
<reference evidence="4 5" key="1">
    <citation type="submission" date="2015-03" db="EMBL/GenBank/DDBJ databases">
        <authorList>
            <consortium name="Pathogen Informatics"/>
            <person name="Murphy D."/>
        </authorList>
    </citation>
    <scope>NUCLEOTIDE SEQUENCE [LARGE SCALE GENOMIC DNA]</scope>
    <source>
        <strain evidence="4 5">FE82747</strain>
    </source>
</reference>
<dbReference type="GO" id="GO:0000160">
    <property type="term" value="P:phosphorelay signal transduction system"/>
    <property type="evidence" value="ECO:0007669"/>
    <property type="project" value="UniProtKB-KW"/>
</dbReference>
<name>A0AA36LPX2_YERMO</name>
<accession>A0AA36LPX2</accession>
<comment type="caution">
    <text evidence="4">The sequence shown here is derived from an EMBL/GenBank/DDBJ whole genome shotgun (WGS) entry which is preliminary data.</text>
</comment>